<dbReference type="RefSeq" id="WP_092737578.1">
    <property type="nucleotide sequence ID" value="NZ_FNAS01000017.1"/>
</dbReference>
<organism evidence="10 11">
    <name type="scientific">Riemerella columbipharyngis</name>
    <dbReference type="NCBI Taxonomy" id="1071918"/>
    <lineage>
        <taxon>Bacteria</taxon>
        <taxon>Pseudomonadati</taxon>
        <taxon>Bacteroidota</taxon>
        <taxon>Flavobacteriia</taxon>
        <taxon>Flavobacteriales</taxon>
        <taxon>Weeksellaceae</taxon>
        <taxon>Riemerella</taxon>
    </lineage>
</organism>
<evidence type="ECO:0000256" key="3">
    <source>
        <dbReference type="ARBA" id="ARBA00022519"/>
    </source>
</evidence>
<feature type="transmembrane region" description="Helical" evidence="8">
    <location>
        <begin position="59"/>
        <end position="77"/>
    </location>
</feature>
<evidence type="ECO:0000313" key="10">
    <source>
        <dbReference type="EMBL" id="SDE67166.1"/>
    </source>
</evidence>
<name>A0A1G7EUH9_9FLAO</name>
<keyword evidence="2" id="KW-1003">Cell membrane</keyword>
<dbReference type="AlphaFoldDB" id="A0A1G7EUH9"/>
<accession>A0A1G7EUH9</accession>
<evidence type="ECO:0000256" key="8">
    <source>
        <dbReference type="SAM" id="Phobius"/>
    </source>
</evidence>
<evidence type="ECO:0000313" key="11">
    <source>
        <dbReference type="Proteomes" id="UP000198517"/>
    </source>
</evidence>
<dbReference type="InterPro" id="IPR024528">
    <property type="entry name" value="ThrE_2"/>
</dbReference>
<dbReference type="GO" id="GO:0005886">
    <property type="term" value="C:plasma membrane"/>
    <property type="evidence" value="ECO:0007669"/>
    <property type="project" value="UniProtKB-SubCell"/>
</dbReference>
<comment type="subcellular location">
    <subcellularLocation>
        <location evidence="1">Cell membrane</location>
        <topology evidence="1">Multi-pass membrane protein</topology>
    </subcellularLocation>
</comment>
<evidence type="ECO:0000256" key="1">
    <source>
        <dbReference type="ARBA" id="ARBA00004651"/>
    </source>
</evidence>
<proteinExistence type="inferred from homology"/>
<evidence type="ECO:0000256" key="7">
    <source>
        <dbReference type="ARBA" id="ARBA00034125"/>
    </source>
</evidence>
<protein>
    <submittedName>
        <fullName evidence="10">Uncharacterized membrane protein YjjB, DUF3815 family</fullName>
    </submittedName>
</protein>
<dbReference type="EMBL" id="FNAS01000017">
    <property type="protein sequence ID" value="SDE67166.1"/>
    <property type="molecule type" value="Genomic_DNA"/>
</dbReference>
<dbReference type="Pfam" id="PF12821">
    <property type="entry name" value="ThrE_2"/>
    <property type="match status" value="1"/>
</dbReference>
<feature type="transmembrane region" description="Helical" evidence="8">
    <location>
        <begin position="131"/>
        <end position="152"/>
    </location>
</feature>
<feature type="domain" description="Threonine/Serine exporter ThrE" evidence="9">
    <location>
        <begin position="10"/>
        <end position="150"/>
    </location>
</feature>
<dbReference type="OrthoDB" id="9810047at2"/>
<gene>
    <name evidence="10" type="ORF">SAMN05421544_11741</name>
</gene>
<evidence type="ECO:0000256" key="5">
    <source>
        <dbReference type="ARBA" id="ARBA00022989"/>
    </source>
</evidence>
<dbReference type="GO" id="GO:0015744">
    <property type="term" value="P:succinate transport"/>
    <property type="evidence" value="ECO:0007669"/>
    <property type="project" value="TreeGrafter"/>
</dbReference>
<feature type="transmembrane region" description="Helical" evidence="8">
    <location>
        <begin position="84"/>
        <end position="111"/>
    </location>
</feature>
<evidence type="ECO:0000256" key="6">
    <source>
        <dbReference type="ARBA" id="ARBA00023136"/>
    </source>
</evidence>
<feature type="transmembrane region" description="Helical" evidence="8">
    <location>
        <begin position="6"/>
        <end position="24"/>
    </location>
</feature>
<keyword evidence="4 8" id="KW-0812">Transmembrane</keyword>
<dbReference type="InterPro" id="IPR050539">
    <property type="entry name" value="ThrE_Dicarb/AminoAcid_Exp"/>
</dbReference>
<dbReference type="PANTHER" id="PTHR34390">
    <property type="entry name" value="UPF0442 PROTEIN YJJB-RELATED"/>
    <property type="match status" value="1"/>
</dbReference>
<evidence type="ECO:0000259" key="9">
    <source>
        <dbReference type="Pfam" id="PF12821"/>
    </source>
</evidence>
<keyword evidence="3" id="KW-0997">Cell inner membrane</keyword>
<sequence length="180" mass="19530">MQEVDMVVKVVWAAVVSVGFAVLFNTPKRAMWAVALLGGIGFGLKTIVLKFLIPDQLVMASLIGASGIGLLGIYFAHRVHTPPIVFTIPAVINMIPGTLGYEFMIGIINIVSLKAGVEATLESLIVTLSNGLNAIFVLLVLAFGVVLPILIFNTNTVKNKDLNKFLKKKVIDVKRKYRSH</sequence>
<keyword evidence="5 8" id="KW-1133">Transmembrane helix</keyword>
<dbReference type="Proteomes" id="UP000198517">
    <property type="component" value="Unassembled WGS sequence"/>
</dbReference>
<reference evidence="10 11" key="1">
    <citation type="submission" date="2016-10" db="EMBL/GenBank/DDBJ databases">
        <authorList>
            <person name="de Groot N.N."/>
        </authorList>
    </citation>
    <scope>NUCLEOTIDE SEQUENCE [LARGE SCALE GENOMIC DNA]</scope>
    <source>
        <strain evidence="10 11">DSM 24015</strain>
    </source>
</reference>
<evidence type="ECO:0000256" key="4">
    <source>
        <dbReference type="ARBA" id="ARBA00022692"/>
    </source>
</evidence>
<keyword evidence="11" id="KW-1185">Reference proteome</keyword>
<dbReference type="PANTHER" id="PTHR34390:SF1">
    <property type="entry name" value="SUCCINATE TRANSPORTER SUBUNIT YJJB-RELATED"/>
    <property type="match status" value="1"/>
</dbReference>
<evidence type="ECO:0000256" key="2">
    <source>
        <dbReference type="ARBA" id="ARBA00022475"/>
    </source>
</evidence>
<feature type="transmembrane region" description="Helical" evidence="8">
    <location>
        <begin position="31"/>
        <end position="53"/>
    </location>
</feature>
<keyword evidence="6 8" id="KW-0472">Membrane</keyword>
<comment type="similarity">
    <text evidence="7">Belongs to the ThrE exporter (TC 2.A.79) family.</text>
</comment>
<dbReference type="STRING" id="1071918.SAMN05421544_11741"/>